<dbReference type="Proteomes" id="UP000326912">
    <property type="component" value="Unassembled WGS sequence"/>
</dbReference>
<evidence type="ECO:0000313" key="2">
    <source>
        <dbReference type="Proteomes" id="UP000326912"/>
    </source>
</evidence>
<name>A0A5J4KSL5_9CHLR</name>
<sequence length="294" mass="33426">MEIITNKAPFKTEETRETGLSANHTARPFSAPLSEQWLLERTYHAQLSNGSELSVPHLTEAMQQLTDVSVPLSTQSWKSLLPERLPSKKSSEFYVPVAAWVEITRAEAASSYQQGIPLLLYTEHLWKHPEGARESWRPNKNMRGIIYGKMGQELDAVAEPEYAVCYLDRKRGAFSNVTWKRWFSADPTTLFENNNQVVAFLRPYIQFPFTTHYTVVASDGHVSDYPDRDEALQGFAATPRQKEHETGGTEQAAPYFCYYHEVECPDGIYRIEFFGPHMDEPGYALTEHASAPLS</sequence>
<evidence type="ECO:0000313" key="1">
    <source>
        <dbReference type="EMBL" id="GER90663.1"/>
    </source>
</evidence>
<accession>A0A5J4KSL5</accession>
<proteinExistence type="predicted"/>
<dbReference type="RefSeq" id="WP_151758365.1">
    <property type="nucleotide sequence ID" value="NZ_BKZW01000002.1"/>
</dbReference>
<keyword evidence="2" id="KW-1185">Reference proteome</keyword>
<protein>
    <submittedName>
        <fullName evidence="1">Uncharacterized protein</fullName>
    </submittedName>
</protein>
<organism evidence="1 2">
    <name type="scientific">Dictyobacter vulcani</name>
    <dbReference type="NCBI Taxonomy" id="2607529"/>
    <lineage>
        <taxon>Bacteria</taxon>
        <taxon>Bacillati</taxon>
        <taxon>Chloroflexota</taxon>
        <taxon>Ktedonobacteria</taxon>
        <taxon>Ktedonobacterales</taxon>
        <taxon>Dictyobacteraceae</taxon>
        <taxon>Dictyobacter</taxon>
    </lineage>
</organism>
<comment type="caution">
    <text evidence="1">The sequence shown here is derived from an EMBL/GenBank/DDBJ whole genome shotgun (WGS) entry which is preliminary data.</text>
</comment>
<reference evidence="1 2" key="1">
    <citation type="submission" date="2019-10" db="EMBL/GenBank/DDBJ databases">
        <title>Dictyobacter vulcani sp. nov., within the class Ktedonobacteria, isolated from soil of volcanic Mt. Zao.</title>
        <authorList>
            <person name="Zheng Y."/>
            <person name="Wang C.M."/>
            <person name="Sakai Y."/>
            <person name="Abe K."/>
            <person name="Yokota A."/>
            <person name="Yabe S."/>
        </authorList>
    </citation>
    <scope>NUCLEOTIDE SEQUENCE [LARGE SCALE GENOMIC DNA]</scope>
    <source>
        <strain evidence="1 2">W12</strain>
    </source>
</reference>
<gene>
    <name evidence="1" type="ORF">KDW_48250</name>
</gene>
<dbReference type="EMBL" id="BKZW01000002">
    <property type="protein sequence ID" value="GER90663.1"/>
    <property type="molecule type" value="Genomic_DNA"/>
</dbReference>
<dbReference type="AlphaFoldDB" id="A0A5J4KSL5"/>